<dbReference type="Proteomes" id="UP000054911">
    <property type="component" value="Unassembled WGS sequence"/>
</dbReference>
<evidence type="ECO:0000313" key="2">
    <source>
        <dbReference type="Proteomes" id="UP000054911"/>
    </source>
</evidence>
<dbReference type="EMBL" id="FCOE02000034">
    <property type="protein sequence ID" value="SAK91334.1"/>
    <property type="molecule type" value="Genomic_DNA"/>
</dbReference>
<name>A0A158D9I3_9BURK</name>
<dbReference type="OrthoDB" id="6537357at2"/>
<dbReference type="AlphaFoldDB" id="A0A158D9I3"/>
<comment type="caution">
    <text evidence="1">The sequence shown here is derived from an EMBL/GenBank/DDBJ whole genome shotgun (WGS) entry which is preliminary data.</text>
</comment>
<protein>
    <submittedName>
        <fullName evidence="1">Uncharacterized protein</fullName>
    </submittedName>
</protein>
<dbReference type="RefSeq" id="WP_061178849.1">
    <property type="nucleotide sequence ID" value="NZ_FCOE02000034.1"/>
</dbReference>
<accession>A0A158D9I3</accession>
<dbReference type="STRING" id="1777141.AWB80_06551"/>
<sequence length="215" mass="24304">MNTQNDRAILCATLSVHECDKENFVAWHTHEHLPERMAIPGFVRGRRFVRTDADCHFLILYDVDSLSVLSHPCYLARLNHPTDWTRATLPTFRDGRRSAYRVLAKAGGTRGSYVMSISARPDSLQEINVGLLDDWCGHPGIANIAFAEPDRAASSHVTEESRRSGNRYAEESILLVEGMSERSLREFASTECSRFGFDAKETERLYRLQASVGRD</sequence>
<evidence type="ECO:0000313" key="1">
    <source>
        <dbReference type="EMBL" id="SAK91334.1"/>
    </source>
</evidence>
<proteinExistence type="predicted"/>
<organism evidence="1 2">
    <name type="scientific">Caballeronia pedi</name>
    <dbReference type="NCBI Taxonomy" id="1777141"/>
    <lineage>
        <taxon>Bacteria</taxon>
        <taxon>Pseudomonadati</taxon>
        <taxon>Pseudomonadota</taxon>
        <taxon>Betaproteobacteria</taxon>
        <taxon>Burkholderiales</taxon>
        <taxon>Burkholderiaceae</taxon>
        <taxon>Caballeronia</taxon>
    </lineage>
</organism>
<reference evidence="1" key="1">
    <citation type="submission" date="2016-01" db="EMBL/GenBank/DDBJ databases">
        <authorList>
            <person name="Peeters C."/>
        </authorList>
    </citation>
    <scope>NUCLEOTIDE SEQUENCE [LARGE SCALE GENOMIC DNA]</scope>
    <source>
        <strain evidence="1">LMG 29323</strain>
    </source>
</reference>
<keyword evidence="2" id="KW-1185">Reference proteome</keyword>
<gene>
    <name evidence="1" type="ORF">AWB80_06551</name>
</gene>